<protein>
    <submittedName>
        <fullName evidence="1">Uncharacterized protein</fullName>
    </submittedName>
</protein>
<evidence type="ECO:0000313" key="2">
    <source>
        <dbReference type="Proteomes" id="UP000031563"/>
    </source>
</evidence>
<keyword evidence="2" id="KW-1185">Reference proteome</keyword>
<evidence type="ECO:0000313" key="1">
    <source>
        <dbReference type="EMBL" id="KKB40273.1"/>
    </source>
</evidence>
<sequence>MLVLYFSLFIQYKKKKASVYTGQNTEFANFTEKMRNLFFVYQL</sequence>
<accession>A0A0F5HVP7</accession>
<comment type="caution">
    <text evidence="1">The sequence shown here is derived from an EMBL/GenBank/DDBJ whole genome shotgun (WGS) entry which is preliminary data.</text>
</comment>
<organism evidence="1 2">
    <name type="scientific">Bacillus thermotolerans</name>
    <name type="common">Quasibacillus thermotolerans</name>
    <dbReference type="NCBI Taxonomy" id="1221996"/>
    <lineage>
        <taxon>Bacteria</taxon>
        <taxon>Bacillati</taxon>
        <taxon>Bacillota</taxon>
        <taxon>Bacilli</taxon>
        <taxon>Bacillales</taxon>
        <taxon>Bacillaceae</taxon>
        <taxon>Bacillus</taxon>
    </lineage>
</organism>
<proteinExistence type="predicted"/>
<reference evidence="1" key="1">
    <citation type="submission" date="2015-02" db="EMBL/GenBank/DDBJ databases">
        <title>Genome Assembly of Bacillaceae bacterium MTCC 8252.</title>
        <authorList>
            <person name="Verma A."/>
            <person name="Khatri I."/>
            <person name="Mual P."/>
            <person name="Subramanian S."/>
            <person name="Krishnamurthi S."/>
        </authorList>
    </citation>
    <scope>NUCLEOTIDE SEQUENCE [LARGE SCALE GENOMIC DNA]</scope>
    <source>
        <strain evidence="1">MTCC 8252</strain>
    </source>
</reference>
<dbReference type="AlphaFoldDB" id="A0A0F5HVP7"/>
<accession>A0A0F5I488</accession>
<gene>
    <name evidence="1" type="ORF">QY95_01768</name>
</gene>
<dbReference type="EMBL" id="JWIR02000031">
    <property type="protein sequence ID" value="KKB40273.1"/>
    <property type="molecule type" value="Genomic_DNA"/>
</dbReference>
<dbReference type="Proteomes" id="UP000031563">
    <property type="component" value="Unassembled WGS sequence"/>
</dbReference>
<name>A0A0F5HVP7_BACTR</name>